<dbReference type="KEGG" id="vg:7047260"/>
<dbReference type="EMBL" id="EU747721">
    <property type="protein sequence ID" value="ACH96210.1"/>
    <property type="molecule type" value="Genomic_DNA"/>
</dbReference>
<evidence type="ECO:0000313" key="1">
    <source>
        <dbReference type="EMBL" id="ACH96210.1"/>
    </source>
</evidence>
<evidence type="ECO:0000313" key="2">
    <source>
        <dbReference type="Proteomes" id="UP000011785"/>
    </source>
</evidence>
<name>B7SVA1_9VIRU</name>
<sequence length="196" mass="22566">MSISVQSYESIINLAAKFYDPNIALYFVNEHVDLTCDIILLLLQRKTIKLVRTMTMLLEPIVENSGMIFISIPLLAMLINEPVELPKNTVEFVDDFDIFKGLKHGVENTEPKSSSLLSCMNNNNEELGEFTPEQRIRFMHVIRIVFMCSHFYQHYVGKTPYTVHKKPLNHLERAVRIKSDEVTATPSINYTLLSNM</sequence>
<reference evidence="1 2" key="1">
    <citation type="journal article" date="2008" name="J. Virol. Methods">
        <title>Sequencing of the large dsDNA genome of Oryctes rhinoceros nudivirus using multiple displacement amplification of nanogram amounts of virus DNA.</title>
        <authorList>
            <person name="Wang Y."/>
            <person name="Kleespies R.G."/>
            <person name="Ramle M.B."/>
            <person name="Jehle J.A."/>
        </authorList>
    </citation>
    <scope>NUCLEOTIDE SEQUENCE [LARGE SCALE GENOMIC DNA]</scope>
    <source>
        <strain evidence="2">Isolate Oryctes rhinoceros/Malaysia/Ma07/2007</strain>
    </source>
</reference>
<organism evidence="2">
    <name type="scientific">Oryctes rhinoceros nudivirus</name>
    <dbReference type="NCBI Taxonomy" id="92521"/>
    <lineage>
        <taxon>Viruses</taxon>
        <taxon>Viruses incertae sedis</taxon>
        <taxon>Naldaviricetes</taxon>
        <taxon>Lefavirales</taxon>
        <taxon>Nudiviridae</taxon>
        <taxon>Alphanudivirus</taxon>
        <taxon>Alphanudivirus oryrhinocerotis</taxon>
    </lineage>
</organism>
<dbReference type="GeneID" id="7047260"/>
<keyword evidence="2" id="KW-1185">Reference proteome</keyword>
<proteinExistence type="predicted"/>
<accession>B7SVA1</accession>
<dbReference type="RefSeq" id="YP_002321391.1">
    <property type="nucleotide sequence ID" value="NC_011588.1"/>
</dbReference>
<dbReference type="Proteomes" id="UP000011785">
    <property type="component" value="Segment"/>
</dbReference>
<protein>
    <submittedName>
        <fullName evidence="1">GrBNV_gp60-like protein</fullName>
    </submittedName>
</protein>